<keyword evidence="4 5" id="KW-0067">ATP-binding</keyword>
<evidence type="ECO:0000256" key="2">
    <source>
        <dbReference type="ARBA" id="ARBA00022741"/>
    </source>
</evidence>
<evidence type="ECO:0000256" key="1">
    <source>
        <dbReference type="ARBA" id="ARBA00022679"/>
    </source>
</evidence>
<dbReference type="InterPro" id="IPR017441">
    <property type="entry name" value="Protein_kinase_ATP_BS"/>
</dbReference>
<evidence type="ECO:0000313" key="9">
    <source>
        <dbReference type="Proteomes" id="UP001372338"/>
    </source>
</evidence>
<keyword evidence="2 5" id="KW-0547">Nucleotide-binding</keyword>
<evidence type="ECO:0000313" key="8">
    <source>
        <dbReference type="EMBL" id="KAK7276016.1"/>
    </source>
</evidence>
<proteinExistence type="inferred from homology"/>
<dbReference type="AlphaFoldDB" id="A0AAN9FK10"/>
<dbReference type="GO" id="GO:0005524">
    <property type="term" value="F:ATP binding"/>
    <property type="evidence" value="ECO:0007669"/>
    <property type="project" value="UniProtKB-UniRule"/>
</dbReference>
<evidence type="ECO:0000259" key="7">
    <source>
        <dbReference type="PROSITE" id="PS50011"/>
    </source>
</evidence>
<dbReference type="PANTHER" id="PTHR48011">
    <property type="entry name" value="CCR4-NOT TRANSCRIPTIONAL COMPLEX SUBUNIT CAF120-RELATED"/>
    <property type="match status" value="1"/>
</dbReference>
<evidence type="ECO:0000256" key="6">
    <source>
        <dbReference type="RuleBase" id="RU000304"/>
    </source>
</evidence>
<dbReference type="Proteomes" id="UP001372338">
    <property type="component" value="Unassembled WGS sequence"/>
</dbReference>
<sequence>MASWVRGKCIGKGAFGTVNIAVTKSDGRVFAVKSVDRKTGLLQSHQMEALENEIKIVRLMDSPHVISFLGDDVTCEGTTSYRNLHLEYMPGGTVADMDFRADVDERLVRRYARCLVHALSHAHERGVVHCDVKGRNVLLAGDGRTAKLADFGSAVEFGGGGGDRVMLLPRGSPMWMAPEVIRREYQGPESDVWSLGCTVIEMVTGKPPWEDRGVDTLSRIGFSGEVPEFPIGLSELGRDFLEKCLRREPKQRWSCDQLLQHPFLAVESSNEIAESSPRCVLDWFDLEFTESEEEEIELDCESENSAKGRIGKLATGIRVNWETEGWVEVRANLSSEIESSSSSSSSSPSTTTSEGWCEWNELEGGVNWEIGNVERVKEEMEVGSYLEYSDSGRFITANKERAKREMRGNGRLEWRCECDEGNRNRKRKKKRNKIVGGGGCGCSCRMPHAAAASLLCANNCIWQMDKGNSNKRKGERKKGKKFDTD</sequence>
<keyword evidence="3" id="KW-0418">Kinase</keyword>
<feature type="domain" description="Protein kinase" evidence="7">
    <location>
        <begin position="4"/>
        <end position="264"/>
    </location>
</feature>
<dbReference type="PROSITE" id="PS00108">
    <property type="entry name" value="PROTEIN_KINASE_ST"/>
    <property type="match status" value="1"/>
</dbReference>
<dbReference type="SUPFAM" id="SSF56112">
    <property type="entry name" value="Protein kinase-like (PK-like)"/>
    <property type="match status" value="1"/>
</dbReference>
<dbReference type="PROSITE" id="PS50011">
    <property type="entry name" value="PROTEIN_KINASE_DOM"/>
    <property type="match status" value="1"/>
</dbReference>
<accession>A0AAN9FK10</accession>
<dbReference type="InterPro" id="IPR011009">
    <property type="entry name" value="Kinase-like_dom_sf"/>
</dbReference>
<protein>
    <recommendedName>
        <fullName evidence="7">Protein kinase domain-containing protein</fullName>
    </recommendedName>
</protein>
<dbReference type="EMBL" id="JAYWIO010000003">
    <property type="protein sequence ID" value="KAK7276016.1"/>
    <property type="molecule type" value="Genomic_DNA"/>
</dbReference>
<evidence type="ECO:0000256" key="3">
    <source>
        <dbReference type="ARBA" id="ARBA00022777"/>
    </source>
</evidence>
<dbReference type="PROSITE" id="PS00107">
    <property type="entry name" value="PROTEIN_KINASE_ATP"/>
    <property type="match status" value="1"/>
</dbReference>
<dbReference type="GO" id="GO:0007165">
    <property type="term" value="P:signal transduction"/>
    <property type="evidence" value="ECO:0007669"/>
    <property type="project" value="TreeGrafter"/>
</dbReference>
<dbReference type="SMART" id="SM00220">
    <property type="entry name" value="S_TKc"/>
    <property type="match status" value="1"/>
</dbReference>
<dbReference type="FunFam" id="1.10.510.10:FF:001090">
    <property type="entry name" value="Serine threonine protein kinase putative"/>
    <property type="match status" value="1"/>
</dbReference>
<feature type="binding site" evidence="5">
    <location>
        <position position="33"/>
    </location>
    <ligand>
        <name>ATP</name>
        <dbReference type="ChEBI" id="CHEBI:30616"/>
    </ligand>
</feature>
<dbReference type="InterPro" id="IPR052751">
    <property type="entry name" value="Plant_MAPKKK"/>
</dbReference>
<dbReference type="CDD" id="cd06606">
    <property type="entry name" value="STKc_MAPKKK"/>
    <property type="match status" value="1"/>
</dbReference>
<evidence type="ECO:0000256" key="5">
    <source>
        <dbReference type="PROSITE-ProRule" id="PRU10141"/>
    </source>
</evidence>
<keyword evidence="6" id="KW-0723">Serine/threonine-protein kinase</keyword>
<dbReference type="InterPro" id="IPR008271">
    <property type="entry name" value="Ser/Thr_kinase_AS"/>
</dbReference>
<reference evidence="8 9" key="1">
    <citation type="submission" date="2024-01" db="EMBL/GenBank/DDBJ databases">
        <title>The genomes of 5 underutilized Papilionoideae crops provide insights into root nodulation and disease resistanc.</title>
        <authorList>
            <person name="Yuan L."/>
        </authorList>
    </citation>
    <scope>NUCLEOTIDE SEQUENCE [LARGE SCALE GENOMIC DNA]</scope>
    <source>
        <strain evidence="8">ZHUSHIDOU_FW_LH</strain>
        <tissue evidence="8">Leaf</tissue>
    </source>
</reference>
<keyword evidence="9" id="KW-1185">Reference proteome</keyword>
<comment type="similarity">
    <text evidence="6">Belongs to the protein kinase superfamily.</text>
</comment>
<dbReference type="GO" id="GO:0004674">
    <property type="term" value="F:protein serine/threonine kinase activity"/>
    <property type="evidence" value="ECO:0007669"/>
    <property type="project" value="UniProtKB-KW"/>
</dbReference>
<dbReference type="Gene3D" id="1.10.510.10">
    <property type="entry name" value="Transferase(Phosphotransferase) domain 1"/>
    <property type="match status" value="1"/>
</dbReference>
<dbReference type="PANTHER" id="PTHR48011:SF7">
    <property type="entry name" value="F10K1.14 PROTEIN"/>
    <property type="match status" value="1"/>
</dbReference>
<name>A0AAN9FK10_CROPI</name>
<gene>
    <name evidence="8" type="ORF">RIF29_17147</name>
</gene>
<comment type="caution">
    <text evidence="8">The sequence shown here is derived from an EMBL/GenBank/DDBJ whole genome shotgun (WGS) entry which is preliminary data.</text>
</comment>
<dbReference type="Pfam" id="PF00069">
    <property type="entry name" value="Pkinase"/>
    <property type="match status" value="1"/>
</dbReference>
<keyword evidence="1" id="KW-0808">Transferase</keyword>
<dbReference type="InterPro" id="IPR000719">
    <property type="entry name" value="Prot_kinase_dom"/>
</dbReference>
<organism evidence="8 9">
    <name type="scientific">Crotalaria pallida</name>
    <name type="common">Smooth rattlebox</name>
    <name type="synonym">Crotalaria striata</name>
    <dbReference type="NCBI Taxonomy" id="3830"/>
    <lineage>
        <taxon>Eukaryota</taxon>
        <taxon>Viridiplantae</taxon>
        <taxon>Streptophyta</taxon>
        <taxon>Embryophyta</taxon>
        <taxon>Tracheophyta</taxon>
        <taxon>Spermatophyta</taxon>
        <taxon>Magnoliopsida</taxon>
        <taxon>eudicotyledons</taxon>
        <taxon>Gunneridae</taxon>
        <taxon>Pentapetalae</taxon>
        <taxon>rosids</taxon>
        <taxon>fabids</taxon>
        <taxon>Fabales</taxon>
        <taxon>Fabaceae</taxon>
        <taxon>Papilionoideae</taxon>
        <taxon>50 kb inversion clade</taxon>
        <taxon>genistoids sensu lato</taxon>
        <taxon>core genistoids</taxon>
        <taxon>Crotalarieae</taxon>
        <taxon>Crotalaria</taxon>
    </lineage>
</organism>
<evidence type="ECO:0000256" key="4">
    <source>
        <dbReference type="ARBA" id="ARBA00022840"/>
    </source>
</evidence>